<dbReference type="Pfam" id="PF03572">
    <property type="entry name" value="Peptidase_S41"/>
    <property type="match status" value="1"/>
</dbReference>
<dbReference type="GO" id="GO:0006508">
    <property type="term" value="P:proteolysis"/>
    <property type="evidence" value="ECO:0007669"/>
    <property type="project" value="InterPro"/>
</dbReference>
<dbReference type="GO" id="GO:0004175">
    <property type="term" value="F:endopeptidase activity"/>
    <property type="evidence" value="ECO:0007669"/>
    <property type="project" value="TreeGrafter"/>
</dbReference>
<evidence type="ECO:0000259" key="1">
    <source>
        <dbReference type="Pfam" id="PF03572"/>
    </source>
</evidence>
<dbReference type="PANTHER" id="PTHR32060">
    <property type="entry name" value="TAIL-SPECIFIC PROTEASE"/>
    <property type="match status" value="1"/>
</dbReference>
<name>A0A1M4UFD0_9SPHI</name>
<keyword evidence="3" id="KW-1185">Reference proteome</keyword>
<accession>A0A1M4UFD0</accession>
<dbReference type="GO" id="GO:0007165">
    <property type="term" value="P:signal transduction"/>
    <property type="evidence" value="ECO:0007669"/>
    <property type="project" value="TreeGrafter"/>
</dbReference>
<organism evidence="2 3">
    <name type="scientific">Pedobacter caeni</name>
    <dbReference type="NCBI Taxonomy" id="288992"/>
    <lineage>
        <taxon>Bacteria</taxon>
        <taxon>Pseudomonadati</taxon>
        <taxon>Bacteroidota</taxon>
        <taxon>Sphingobacteriia</taxon>
        <taxon>Sphingobacteriales</taxon>
        <taxon>Sphingobacteriaceae</taxon>
        <taxon>Pedobacter</taxon>
    </lineage>
</organism>
<dbReference type="GO" id="GO:0008236">
    <property type="term" value="F:serine-type peptidase activity"/>
    <property type="evidence" value="ECO:0007669"/>
    <property type="project" value="InterPro"/>
</dbReference>
<dbReference type="EMBL" id="FQUQ01000001">
    <property type="protein sequence ID" value="SHE55376.1"/>
    <property type="molecule type" value="Genomic_DNA"/>
</dbReference>
<feature type="domain" description="Tail specific protease" evidence="1">
    <location>
        <begin position="238"/>
        <end position="438"/>
    </location>
</feature>
<dbReference type="InterPro" id="IPR005151">
    <property type="entry name" value="Tail-specific_protease"/>
</dbReference>
<reference evidence="3" key="1">
    <citation type="submission" date="2016-11" db="EMBL/GenBank/DDBJ databases">
        <authorList>
            <person name="Varghese N."/>
            <person name="Submissions S."/>
        </authorList>
    </citation>
    <scope>NUCLEOTIDE SEQUENCE [LARGE SCALE GENOMIC DNA]</scope>
    <source>
        <strain evidence="3">DSM 16990</strain>
    </source>
</reference>
<dbReference type="SUPFAM" id="SSF52096">
    <property type="entry name" value="ClpP/crotonase"/>
    <property type="match status" value="1"/>
</dbReference>
<dbReference type="Proteomes" id="UP000184287">
    <property type="component" value="Unassembled WGS sequence"/>
</dbReference>
<proteinExistence type="predicted"/>
<evidence type="ECO:0000313" key="2">
    <source>
        <dbReference type="EMBL" id="SHE55376.1"/>
    </source>
</evidence>
<gene>
    <name evidence="2" type="ORF">SAMN04488522_101537</name>
</gene>
<dbReference type="AlphaFoldDB" id="A0A1M4UFD0"/>
<sequence>MEKKAKLILIILGISLTAFARKKDNCDCLLNLKEIITDIEINYPGYKLKTSKEHQLAYLKVKKDAITDASRIAGAQDCFYTISKYLAFFKDNHIIFSDRKTNPEQNAQREYKPKDHIRHSDQLTGLWRRTGDSLTVKIIKQDQYTYRAYLWKTKDRMNKTGPVHFDLIGDENKFRIRKYSGWLTTNLLRGRRLNELIIEPDGIWEKVVPGLNHKMRETKASVSNKKFNHRSIDKNTYYLGIPAFDISEKKFDSLVLNQIIPDLSLNKIKHLIIDLRNNVGGNSSFLSLIRFIYEKPFALPGDFVYSSPNIIRRYQTSADAGSAYHQMMLPRLIANIGGFVQRDSLHIKLKETCTYPQTVSILVNENCASSTEYFLMLAKYSSKVKIFGQHTSGTLDYSELFEPEKLPCSAYRYMRPTTKSFYADTAPIDNKGITPDVNLAKYPDDEWVDIVIKINDKGI</sequence>
<dbReference type="Gene3D" id="3.90.226.10">
    <property type="entry name" value="2-enoyl-CoA Hydratase, Chain A, domain 1"/>
    <property type="match status" value="1"/>
</dbReference>
<dbReference type="PANTHER" id="PTHR32060:SF30">
    <property type="entry name" value="CARBOXY-TERMINAL PROCESSING PROTEASE CTPA"/>
    <property type="match status" value="1"/>
</dbReference>
<dbReference type="STRING" id="288992.SAMN04488522_101537"/>
<dbReference type="GO" id="GO:0030288">
    <property type="term" value="C:outer membrane-bounded periplasmic space"/>
    <property type="evidence" value="ECO:0007669"/>
    <property type="project" value="TreeGrafter"/>
</dbReference>
<evidence type="ECO:0000313" key="3">
    <source>
        <dbReference type="Proteomes" id="UP000184287"/>
    </source>
</evidence>
<protein>
    <submittedName>
        <fullName evidence="2">Peptidase family S41</fullName>
    </submittedName>
</protein>
<dbReference type="InterPro" id="IPR029045">
    <property type="entry name" value="ClpP/crotonase-like_dom_sf"/>
</dbReference>